<dbReference type="EMBL" id="NQJD01000002">
    <property type="protein sequence ID" value="TAA75927.1"/>
    <property type="molecule type" value="Genomic_DNA"/>
</dbReference>
<dbReference type="Proteomes" id="UP000316238">
    <property type="component" value="Unassembled WGS sequence"/>
</dbReference>
<gene>
    <name evidence="2" type="ORF">CDV28_10249</name>
</gene>
<evidence type="ECO:0000256" key="1">
    <source>
        <dbReference type="SAM" id="MobiDB-lite"/>
    </source>
</evidence>
<name>A0A521G4H8_9BACT</name>
<proteinExistence type="predicted"/>
<accession>A0A521G4H8</accession>
<protein>
    <submittedName>
        <fullName evidence="2">Uncharacterized protein</fullName>
    </submittedName>
</protein>
<comment type="caution">
    <text evidence="2">The sequence shown here is derived from an EMBL/GenBank/DDBJ whole genome shotgun (WGS) entry which is preliminary data.</text>
</comment>
<keyword evidence="3" id="KW-1185">Reference proteome</keyword>
<dbReference type="AlphaFoldDB" id="A0A521G4H8"/>
<reference evidence="2" key="1">
    <citation type="submission" date="2017-07" db="EMBL/GenBank/DDBJ databases">
        <title>The cable genome - Insights into the physiology and evolution of filamentous bacteria capable of sulfide oxidation via long distance electron transfer.</title>
        <authorList>
            <person name="Thorup C."/>
            <person name="Bjerg J.T."/>
            <person name="Schreiber L."/>
            <person name="Nielsen L.P."/>
            <person name="Kjeldsen K.U."/>
            <person name="Boesen T."/>
            <person name="Boggild A."/>
            <person name="Meysman F."/>
            <person name="Geelhoed J."/>
            <person name="Schramm A."/>
        </authorList>
    </citation>
    <scope>NUCLEOTIDE SEQUENCE [LARGE SCALE GENOMIC DNA]</scope>
    <source>
        <strain evidence="2">GS</strain>
    </source>
</reference>
<evidence type="ECO:0000313" key="3">
    <source>
        <dbReference type="Proteomes" id="UP000316238"/>
    </source>
</evidence>
<organism evidence="2 3">
    <name type="scientific">Candidatus Electronema aureum</name>
    <dbReference type="NCBI Taxonomy" id="2005002"/>
    <lineage>
        <taxon>Bacteria</taxon>
        <taxon>Pseudomonadati</taxon>
        <taxon>Thermodesulfobacteriota</taxon>
        <taxon>Desulfobulbia</taxon>
        <taxon>Desulfobulbales</taxon>
        <taxon>Desulfobulbaceae</taxon>
        <taxon>Candidatus Electronema</taxon>
    </lineage>
</organism>
<feature type="region of interest" description="Disordered" evidence="1">
    <location>
        <begin position="33"/>
        <end position="59"/>
    </location>
</feature>
<evidence type="ECO:0000313" key="2">
    <source>
        <dbReference type="EMBL" id="TAA75927.1"/>
    </source>
</evidence>
<sequence length="59" mass="6626">MKLICTLQAIEETFSAAAFAEENDHQSALELLRRQEPERKTVSATPINREKLRSLTPAA</sequence>